<proteinExistence type="predicted"/>
<reference evidence="1" key="2">
    <citation type="submission" date="2007-01" db="EMBL/GenBank/DDBJ databases">
        <authorList>
            <person name="Chisholm S."/>
            <person name="Huang K."/>
            <person name="Martiny A."/>
            <person name="Kettler G."/>
            <person name="Zucker J."/>
            <person name="Coleman M."/>
            <person name="Keller K."/>
            <person name="Arkin A."/>
            <person name="Coe A."/>
            <person name="Rodrigue S."/>
            <person name="Church G."/>
            <person name="Ferriera S."/>
            <person name="Johnson J."/>
            <person name="Kravitz S."/>
            <person name="Beeson K."/>
            <person name="Sutton G."/>
            <person name="Rogers Y.-H."/>
            <person name="Friedman R."/>
            <person name="Frazier M."/>
            <person name="Venter J.C."/>
        </authorList>
    </citation>
    <scope>NUCLEOTIDE SEQUENCE</scope>
    <source>
        <strain evidence="1">MIT 9303</strain>
    </source>
</reference>
<name>A2C673_PROM3</name>
<accession>A2C673</accession>
<dbReference type="STRING" id="59922.P9303_02281"/>
<reference evidence="1 3" key="1">
    <citation type="journal article" date="2007" name="PLoS Genet.">
        <title>Patterns and implications of gene gain and loss in the evolution of Prochlorococcus.</title>
        <authorList>
            <person name="Kettler G.C."/>
            <person name="Martiny A.C."/>
            <person name="Huang K."/>
            <person name="Zucker J."/>
            <person name="Coleman M.L."/>
            <person name="Rodrigue S."/>
            <person name="Chen F."/>
            <person name="Lapidus A."/>
            <person name="Ferriera S."/>
            <person name="Johnson J."/>
            <person name="Steglich C."/>
            <person name="Church G.M."/>
            <person name="Richardson P."/>
            <person name="Chisholm S.W."/>
        </authorList>
    </citation>
    <scope>NUCLEOTIDE SEQUENCE [LARGE SCALE GENOMIC DNA]</scope>
    <source>
        <strain evidence="1 3">MIT 9303</strain>
    </source>
</reference>
<dbReference type="KEGG" id="pmf:P9303_21791"/>
<dbReference type="AlphaFoldDB" id="A2C673"/>
<gene>
    <name evidence="1" type="ordered locus">P9303_02281</name>
    <name evidence="2" type="ordered locus">P9303_21791</name>
</gene>
<evidence type="ECO:0000313" key="1">
    <source>
        <dbReference type="EMBL" id="ABM76983.1"/>
    </source>
</evidence>
<dbReference type="EMBL" id="CP000554">
    <property type="protein sequence ID" value="ABM76983.1"/>
    <property type="molecule type" value="Genomic_DNA"/>
</dbReference>
<dbReference type="EMBL" id="CP000554">
    <property type="protein sequence ID" value="ABM78914.1"/>
    <property type="molecule type" value="Genomic_DNA"/>
</dbReference>
<dbReference type="KEGG" id="pmf:P9303_02281"/>
<organism evidence="1 3">
    <name type="scientific">Prochlorococcus marinus (strain MIT 9303)</name>
    <dbReference type="NCBI Taxonomy" id="59922"/>
    <lineage>
        <taxon>Bacteria</taxon>
        <taxon>Bacillati</taxon>
        <taxon>Cyanobacteriota</taxon>
        <taxon>Cyanophyceae</taxon>
        <taxon>Synechococcales</taxon>
        <taxon>Prochlorococcaceae</taxon>
        <taxon>Prochlorococcus</taxon>
    </lineage>
</organism>
<evidence type="ECO:0000313" key="2">
    <source>
        <dbReference type="EMBL" id="ABM78914.1"/>
    </source>
</evidence>
<protein>
    <submittedName>
        <fullName evidence="1">Uncharacterized protein</fullName>
    </submittedName>
</protein>
<dbReference type="Proteomes" id="UP000002274">
    <property type="component" value="Chromosome"/>
</dbReference>
<dbReference type="HOGENOM" id="CLU_210393_0_0_3"/>
<sequence>MHIKKATPAGGFFLVNQQLFRKIDDLHSEMFYLALSYFLRGLPPKYRRR</sequence>
<evidence type="ECO:0000313" key="3">
    <source>
        <dbReference type="Proteomes" id="UP000002274"/>
    </source>
</evidence>